<protein>
    <submittedName>
        <fullName evidence="1">Uncharacterized protein</fullName>
    </submittedName>
</protein>
<evidence type="ECO:0000313" key="2">
    <source>
        <dbReference type="Proteomes" id="UP001165342"/>
    </source>
</evidence>
<sequence>MSDEARERWMSIAAAFDALIAQIDTTIDLAEQVWRPRDGTAPSDPSTR</sequence>
<evidence type="ECO:0000313" key="1">
    <source>
        <dbReference type="EMBL" id="MCL6730238.1"/>
    </source>
</evidence>
<dbReference type="Proteomes" id="UP001165342">
    <property type="component" value="Unassembled WGS sequence"/>
</dbReference>
<gene>
    <name evidence="1" type="ORF">LZ538_09250</name>
</gene>
<accession>A0ABT0S307</accession>
<reference evidence="1" key="1">
    <citation type="submission" date="2022-05" db="EMBL/GenBank/DDBJ databases">
        <authorList>
            <person name="Jo J.-H."/>
            <person name="Im W.-T."/>
        </authorList>
    </citation>
    <scope>NUCLEOTIDE SEQUENCE</scope>
    <source>
        <strain evidence="1">SE220</strain>
    </source>
</reference>
<name>A0ABT0S307_9SPHN</name>
<dbReference type="EMBL" id="JAMGBE010000003">
    <property type="protein sequence ID" value="MCL6730238.1"/>
    <property type="molecule type" value="Genomic_DNA"/>
</dbReference>
<dbReference type="RefSeq" id="WP_249831737.1">
    <property type="nucleotide sequence ID" value="NZ_JAMGBE010000003.1"/>
</dbReference>
<proteinExistence type="predicted"/>
<organism evidence="1 2">
    <name type="scientific">Sphingomonas hankyongi</name>
    <dbReference type="NCBI Taxonomy" id="2908209"/>
    <lineage>
        <taxon>Bacteria</taxon>
        <taxon>Pseudomonadati</taxon>
        <taxon>Pseudomonadota</taxon>
        <taxon>Alphaproteobacteria</taxon>
        <taxon>Sphingomonadales</taxon>
        <taxon>Sphingomonadaceae</taxon>
        <taxon>Sphingomonas</taxon>
    </lineage>
</organism>
<keyword evidence="2" id="KW-1185">Reference proteome</keyword>
<comment type="caution">
    <text evidence="1">The sequence shown here is derived from an EMBL/GenBank/DDBJ whole genome shotgun (WGS) entry which is preliminary data.</text>
</comment>